<dbReference type="GO" id="GO:0051539">
    <property type="term" value="F:4 iron, 4 sulfur cluster binding"/>
    <property type="evidence" value="ECO:0007669"/>
    <property type="project" value="UniProtKB-KW"/>
</dbReference>
<reference evidence="7" key="1">
    <citation type="submission" date="2021-04" db="EMBL/GenBank/DDBJ databases">
        <title>Phylogenetic analysis of Acidobacteriaceae.</title>
        <authorList>
            <person name="Qiu L."/>
            <person name="Zhang Q."/>
        </authorList>
    </citation>
    <scope>NUCLEOTIDE SEQUENCE</scope>
    <source>
        <strain evidence="7">DSM 25168</strain>
    </source>
</reference>
<dbReference type="Gene3D" id="3.10.20.600">
    <property type="match status" value="1"/>
</dbReference>
<evidence type="ECO:0000256" key="5">
    <source>
        <dbReference type="ARBA" id="ARBA00023014"/>
    </source>
</evidence>
<dbReference type="Gene3D" id="3.40.30.10">
    <property type="entry name" value="Glutaredoxin"/>
    <property type="match status" value="1"/>
</dbReference>
<dbReference type="SUPFAM" id="SSF52833">
    <property type="entry name" value="Thioredoxin-like"/>
    <property type="match status" value="1"/>
</dbReference>
<dbReference type="GO" id="GO:0016491">
    <property type="term" value="F:oxidoreductase activity"/>
    <property type="evidence" value="ECO:0007669"/>
    <property type="project" value="InterPro"/>
</dbReference>
<dbReference type="CDD" id="cd02980">
    <property type="entry name" value="TRX_Fd_family"/>
    <property type="match status" value="1"/>
</dbReference>
<gene>
    <name evidence="7" type="ORF">MOP44_11520</name>
</gene>
<dbReference type="SUPFAM" id="SSF46548">
    <property type="entry name" value="alpha-helical ferredoxin"/>
    <property type="match status" value="1"/>
</dbReference>
<dbReference type="PANTHER" id="PTHR43578:SF3">
    <property type="entry name" value="NADH-QUINONE OXIDOREDUCTASE SUBUNIT F"/>
    <property type="match status" value="1"/>
</dbReference>
<dbReference type="GO" id="GO:0010181">
    <property type="term" value="F:FMN binding"/>
    <property type="evidence" value="ECO:0007669"/>
    <property type="project" value="InterPro"/>
</dbReference>
<dbReference type="SMART" id="SM00928">
    <property type="entry name" value="NADH_4Fe-4S"/>
    <property type="match status" value="1"/>
</dbReference>
<keyword evidence="2" id="KW-0004">4Fe-4S</keyword>
<accession>A0A9J7BYK1</accession>
<proteinExistence type="inferred from homology"/>
<dbReference type="Proteomes" id="UP001059380">
    <property type="component" value="Chromosome"/>
</dbReference>
<dbReference type="InterPro" id="IPR023753">
    <property type="entry name" value="FAD/NAD-binding_dom"/>
</dbReference>
<protein>
    <submittedName>
        <fullName evidence="7">FAD-dependent oxidoreductase</fullName>
    </submittedName>
</protein>
<dbReference type="SUPFAM" id="SSF140490">
    <property type="entry name" value="Nqo1C-terminal domain-like"/>
    <property type="match status" value="1"/>
</dbReference>
<dbReference type="Gene3D" id="1.20.1440.230">
    <property type="entry name" value="NADH-ubiquinone oxidoreductase 51kDa subunit, iron-sulphur binding domain"/>
    <property type="match status" value="1"/>
</dbReference>
<evidence type="ECO:0000256" key="4">
    <source>
        <dbReference type="ARBA" id="ARBA00023004"/>
    </source>
</evidence>
<dbReference type="KEGG" id="orp:MOP44_11520"/>
<dbReference type="SUPFAM" id="SSF142984">
    <property type="entry name" value="Nqo1 middle domain-like"/>
    <property type="match status" value="1"/>
</dbReference>
<dbReference type="InterPro" id="IPR037225">
    <property type="entry name" value="Nuo51_FMN-bd_sf"/>
</dbReference>
<dbReference type="AlphaFoldDB" id="A0A9J7BYK1"/>
<dbReference type="PANTHER" id="PTHR43578">
    <property type="entry name" value="NADH-QUINONE OXIDOREDUCTASE SUBUNIT F"/>
    <property type="match status" value="1"/>
</dbReference>
<name>A0A9J7BYK1_9BACT</name>
<keyword evidence="3" id="KW-0479">Metal-binding</keyword>
<dbReference type="InterPro" id="IPR001949">
    <property type="entry name" value="NADH-UbQ_OxRdtase_51kDa_CS"/>
</dbReference>
<evidence type="ECO:0000259" key="6">
    <source>
        <dbReference type="SMART" id="SM00928"/>
    </source>
</evidence>
<dbReference type="PROSITE" id="PS00645">
    <property type="entry name" value="COMPLEX1_51K_2"/>
    <property type="match status" value="1"/>
</dbReference>
<dbReference type="GO" id="GO:0008137">
    <property type="term" value="F:NADH dehydrogenase (ubiquinone) activity"/>
    <property type="evidence" value="ECO:0007669"/>
    <property type="project" value="InterPro"/>
</dbReference>
<dbReference type="InterPro" id="IPR011538">
    <property type="entry name" value="Nuo51_FMN-bd"/>
</dbReference>
<dbReference type="FunFam" id="3.40.50.11540:FF:000001">
    <property type="entry name" value="NADH dehydrogenase [ubiquinone] flavoprotein 1, mitochondrial"/>
    <property type="match status" value="1"/>
</dbReference>
<dbReference type="Pfam" id="PF14691">
    <property type="entry name" value="Fer4_20"/>
    <property type="match status" value="1"/>
</dbReference>
<dbReference type="GO" id="GO:0046872">
    <property type="term" value="F:metal ion binding"/>
    <property type="evidence" value="ECO:0007669"/>
    <property type="project" value="UniProtKB-KW"/>
</dbReference>
<dbReference type="SUPFAM" id="SSF51971">
    <property type="entry name" value="Nucleotide-binding domain"/>
    <property type="match status" value="2"/>
</dbReference>
<dbReference type="Pfam" id="PF10589">
    <property type="entry name" value="NADH_4Fe-4S"/>
    <property type="match status" value="1"/>
</dbReference>
<sequence length="1055" mass="114960">MMPRIQDIGAFNAAREAGLAKLLPNVPRVTVGMGTCGRGNGAEEVYHALLDAIDRSGQDVLLAPVGCFGSCFQEPLVTVRLPGGPLVILKHVLASDASRILEGVSTHVMPPDLIYCKIEEWDHLTGQVRYGQGYPEIPLWNGTNFFKGQKKIVLRDCGLINPEDIEEYIGVGGYQALYKVLIDGRPETVIEQVKAARLRGRGGAGFLTGNKWDFLAKAKSDVKYVICNADEGDPGAYMNRNELEGDPHSMLEGMIIGAYATGATDGIIYVRAEYPLAVHRLSKAIEQAREYGLLGKNILDRGFNFDIELIQGAGAFVCGEETALIASLEDAAGRPRSRPPYPAQSGLWGKPTNINNVETWCNIPPIIARGAGWFAETGSVKSPGTKVFSLVGKIRNTGLVEMPLGTPLKSFIYDIGEGGISGRPIKAVQTGGPSGGCIPAEMLDTPVDYESLAQIGSIMGSGGMVVMDEDNCMVDVARYFIEFTHSESCGKCVPCRVGLDKALRILNNVTKGQGNQQQLALLDQMSRMIRECSLCGLGQSAPNPVLTTIRHFRDEYEDHILAHRCSAGVCQDLAVSPCENSCPLRMNIPRFLELYQEGRLEDAFASIILDNPLPASTGRVCQHPCDTRCRRQSFDEVVNIREVHRFIADSVYTSDTFDAIAGRLLAQRLPTTGKKVAVAGSGPTGLTTAFYLAMLGHDVTVFEERAEAGGMLRFAIPEYRLPKDVLRKEVALIERAGVRFIFNTRVGIDVELNDLASRFDAVFLSIGTWKESWLYLPGTELKGVHPALPYLEAAARGESVLNATRVAVIGGGNAAIDSARTLLRQGASATIFYRRERKDMPAIDEEIHAAEEEGVRFVFLAAPHRILGDSNGKVKALETVKTRLGEYDKSGRRRPVLTDEVQRFECDGVILAVGETFDLDFCRASGLELKEEGTIKTDRLTFETSRAGFYAGGDVITGASNVSNAMGAGKQAAQHIDERLTGERRWQKLFPEFDYSHTAPGEPSLSRRHAAPALPAGRRIHSQEEVVGALTAAEALEECRRCLHCDLRVLVDQNG</sequence>
<dbReference type="FunFam" id="1.20.1440.230:FF:000001">
    <property type="entry name" value="Mitochondrial NADH dehydrogenase flavoprotein 1"/>
    <property type="match status" value="1"/>
</dbReference>
<dbReference type="InterPro" id="IPR028261">
    <property type="entry name" value="DPD_II"/>
</dbReference>
<dbReference type="Gene3D" id="6.10.250.1450">
    <property type="match status" value="1"/>
</dbReference>
<keyword evidence="5" id="KW-0411">Iron-sulfur</keyword>
<evidence type="ECO:0000256" key="3">
    <source>
        <dbReference type="ARBA" id="ARBA00022723"/>
    </source>
</evidence>
<keyword evidence="8" id="KW-1185">Reference proteome</keyword>
<dbReference type="InterPro" id="IPR037207">
    <property type="entry name" value="Nuop51_4Fe4S-bd_sf"/>
</dbReference>
<dbReference type="InterPro" id="IPR019575">
    <property type="entry name" value="Nuop51_4Fe4S-bd"/>
</dbReference>
<dbReference type="Gene3D" id="3.50.50.60">
    <property type="entry name" value="FAD/NAD(P)-binding domain"/>
    <property type="match status" value="2"/>
</dbReference>
<evidence type="ECO:0000313" key="8">
    <source>
        <dbReference type="Proteomes" id="UP001059380"/>
    </source>
</evidence>
<dbReference type="RefSeq" id="WP_260796187.1">
    <property type="nucleotide sequence ID" value="NZ_CP093313.1"/>
</dbReference>
<evidence type="ECO:0000256" key="2">
    <source>
        <dbReference type="ARBA" id="ARBA00022485"/>
    </source>
</evidence>
<dbReference type="EMBL" id="CP093313">
    <property type="protein sequence ID" value="UWZ86549.1"/>
    <property type="molecule type" value="Genomic_DNA"/>
</dbReference>
<dbReference type="InterPro" id="IPR036249">
    <property type="entry name" value="Thioredoxin-like_sf"/>
</dbReference>
<keyword evidence="4" id="KW-0408">Iron</keyword>
<dbReference type="Pfam" id="PF07992">
    <property type="entry name" value="Pyr_redox_2"/>
    <property type="match status" value="1"/>
</dbReference>
<organism evidence="7 8">
    <name type="scientific">Occallatibacter riparius</name>
    <dbReference type="NCBI Taxonomy" id="1002689"/>
    <lineage>
        <taxon>Bacteria</taxon>
        <taxon>Pseudomonadati</taxon>
        <taxon>Acidobacteriota</taxon>
        <taxon>Terriglobia</taxon>
        <taxon>Terriglobales</taxon>
        <taxon>Acidobacteriaceae</taxon>
        <taxon>Occallatibacter</taxon>
    </lineage>
</organism>
<dbReference type="Gene3D" id="3.40.50.11540">
    <property type="entry name" value="NADH-ubiquinone oxidoreductase 51kDa subunit"/>
    <property type="match status" value="1"/>
</dbReference>
<dbReference type="PRINTS" id="PR00419">
    <property type="entry name" value="ADXRDTASE"/>
</dbReference>
<dbReference type="Pfam" id="PF01512">
    <property type="entry name" value="Complex1_51K"/>
    <property type="match status" value="1"/>
</dbReference>
<comment type="similarity">
    <text evidence="1">Belongs to the complex I 51 kDa subunit family.</text>
</comment>
<dbReference type="InterPro" id="IPR036188">
    <property type="entry name" value="FAD/NAD-bd_sf"/>
</dbReference>
<feature type="domain" description="NADH-ubiquinone oxidoreductase 51kDa subunit iron-sulphur binding" evidence="6">
    <location>
        <begin position="474"/>
        <end position="519"/>
    </location>
</feature>
<dbReference type="SUPFAM" id="SSF142019">
    <property type="entry name" value="Nqo1 FMN-binding domain-like"/>
    <property type="match status" value="1"/>
</dbReference>
<evidence type="ECO:0000313" key="7">
    <source>
        <dbReference type="EMBL" id="UWZ86549.1"/>
    </source>
</evidence>
<evidence type="ECO:0000256" key="1">
    <source>
        <dbReference type="ARBA" id="ARBA00007523"/>
    </source>
</evidence>